<dbReference type="AlphaFoldDB" id="A0A8J2P5I2"/>
<gene>
    <name evidence="2" type="ORF">AFUS01_LOCUS20335</name>
</gene>
<name>A0A8J2P5I2_9HEXA</name>
<dbReference type="OrthoDB" id="272139at2759"/>
<feature type="transmembrane region" description="Helical" evidence="1">
    <location>
        <begin position="12"/>
        <end position="31"/>
    </location>
</feature>
<keyword evidence="1" id="KW-1133">Transmembrane helix</keyword>
<proteinExistence type="predicted"/>
<keyword evidence="1" id="KW-0472">Membrane</keyword>
<dbReference type="GO" id="GO:0051267">
    <property type="term" value="F:CP2 mannose-ethanolamine phosphotransferase activity"/>
    <property type="evidence" value="ECO:0007669"/>
    <property type="project" value="TreeGrafter"/>
</dbReference>
<sequence>MNLEKELVRLKILLLELLALCLIFVALVGTIQDKGVDIDEDLVVIPNYSSPYVDKIVVIIVDAMRYDFIPEMPFVNKILTDGDTSCIFKVQLNGPTVTLPRIKALVTGTTSSYWDFLANLKQSEGIHSDNVILKAQQQGKRIVFYGDDTWLRLFPGNEFTRAEGVS</sequence>
<evidence type="ECO:0000313" key="3">
    <source>
        <dbReference type="Proteomes" id="UP000708208"/>
    </source>
</evidence>
<dbReference type="PANTHER" id="PTHR23072">
    <property type="entry name" value="PHOSPHATIDYLINOSITOL GLYCAN-RELATED"/>
    <property type="match status" value="1"/>
</dbReference>
<feature type="non-terminal residue" evidence="2">
    <location>
        <position position="166"/>
    </location>
</feature>
<evidence type="ECO:0000256" key="1">
    <source>
        <dbReference type="SAM" id="Phobius"/>
    </source>
</evidence>
<comment type="caution">
    <text evidence="2">The sequence shown here is derived from an EMBL/GenBank/DDBJ whole genome shotgun (WGS) entry which is preliminary data.</text>
</comment>
<reference evidence="2" key="1">
    <citation type="submission" date="2021-06" db="EMBL/GenBank/DDBJ databases">
        <authorList>
            <person name="Hodson N. C."/>
            <person name="Mongue J. A."/>
            <person name="Jaron S. K."/>
        </authorList>
    </citation>
    <scope>NUCLEOTIDE SEQUENCE</scope>
</reference>
<dbReference type="InterPro" id="IPR039527">
    <property type="entry name" value="PIGG/GPI7"/>
</dbReference>
<dbReference type="GO" id="GO:0005789">
    <property type="term" value="C:endoplasmic reticulum membrane"/>
    <property type="evidence" value="ECO:0007669"/>
    <property type="project" value="TreeGrafter"/>
</dbReference>
<keyword evidence="1" id="KW-0812">Transmembrane</keyword>
<evidence type="ECO:0000313" key="2">
    <source>
        <dbReference type="EMBL" id="CAG7731764.1"/>
    </source>
</evidence>
<organism evidence="2 3">
    <name type="scientific">Allacma fusca</name>
    <dbReference type="NCBI Taxonomy" id="39272"/>
    <lineage>
        <taxon>Eukaryota</taxon>
        <taxon>Metazoa</taxon>
        <taxon>Ecdysozoa</taxon>
        <taxon>Arthropoda</taxon>
        <taxon>Hexapoda</taxon>
        <taxon>Collembola</taxon>
        <taxon>Symphypleona</taxon>
        <taxon>Sminthuridae</taxon>
        <taxon>Allacma</taxon>
    </lineage>
</organism>
<dbReference type="EMBL" id="CAJVCH010219281">
    <property type="protein sequence ID" value="CAG7731764.1"/>
    <property type="molecule type" value="Genomic_DNA"/>
</dbReference>
<dbReference type="GO" id="GO:0006506">
    <property type="term" value="P:GPI anchor biosynthetic process"/>
    <property type="evidence" value="ECO:0007669"/>
    <property type="project" value="InterPro"/>
</dbReference>
<evidence type="ECO:0008006" key="4">
    <source>
        <dbReference type="Google" id="ProtNLM"/>
    </source>
</evidence>
<accession>A0A8J2P5I2</accession>
<dbReference type="Proteomes" id="UP000708208">
    <property type="component" value="Unassembled WGS sequence"/>
</dbReference>
<dbReference type="PANTHER" id="PTHR23072:SF0">
    <property type="entry name" value="GPI ETHANOLAMINE PHOSPHATE TRANSFERASE 2"/>
    <property type="match status" value="1"/>
</dbReference>
<keyword evidence="3" id="KW-1185">Reference proteome</keyword>
<protein>
    <recommendedName>
        <fullName evidence="4">GPI ethanolamine phosphate transferase 2</fullName>
    </recommendedName>
</protein>